<feature type="transmembrane region" description="Helical" evidence="1">
    <location>
        <begin position="57"/>
        <end position="79"/>
    </location>
</feature>
<dbReference type="InterPro" id="IPR042106">
    <property type="entry name" value="Nuo/plastoQ_OxRdtase_6_NuoJ"/>
</dbReference>
<reference evidence="5" key="2">
    <citation type="submission" date="2017-06" db="EMBL/GenBank/DDBJ databases">
        <authorList>
            <person name="Cremers G."/>
        </authorList>
    </citation>
    <scope>NUCLEOTIDE SEQUENCE [LARGE SCALE GENOMIC DNA]</scope>
</reference>
<keyword evidence="1" id="KW-0472">Membrane</keyword>
<sequence>MINKTFNLLIALLLFAALFMALDNSYTDLAKKEEITAISIEDIAGSPDIRGGIFSDFIFSFELLSLLLLAALIGALYVAKKEA</sequence>
<organism evidence="2 4">
    <name type="scientific">Candidatus Methanoperedens nitratireducens</name>
    <dbReference type="NCBI Taxonomy" id="1392998"/>
    <lineage>
        <taxon>Archaea</taxon>
        <taxon>Methanobacteriati</taxon>
        <taxon>Methanobacteriota</taxon>
        <taxon>Stenosarchaea group</taxon>
        <taxon>Methanomicrobia</taxon>
        <taxon>Methanosarcinales</taxon>
        <taxon>ANME-2 cluster</taxon>
        <taxon>Candidatus Methanoperedentaceae</taxon>
        <taxon>Candidatus Methanoperedens</taxon>
    </lineage>
</organism>
<evidence type="ECO:0000313" key="5">
    <source>
        <dbReference type="Proteomes" id="UP000218615"/>
    </source>
</evidence>
<keyword evidence="1" id="KW-1133">Transmembrane helix</keyword>
<dbReference type="OrthoDB" id="383091at2157"/>
<proteinExistence type="predicted"/>
<accession>A0A284VPE9</accession>
<dbReference type="EMBL" id="FZMP01000164">
    <property type="protein sequence ID" value="SNQ61170.1"/>
    <property type="molecule type" value="Genomic_DNA"/>
</dbReference>
<evidence type="ECO:0000313" key="2">
    <source>
        <dbReference type="EMBL" id="KPQ44679.1"/>
    </source>
</evidence>
<reference evidence="2 4" key="1">
    <citation type="submission" date="2015-09" db="EMBL/GenBank/DDBJ databases">
        <title>A metagenomics-based metabolic model of nitrate-dependent anaerobic oxidation of methane by Methanoperedens-like archaea.</title>
        <authorList>
            <person name="Arshad A."/>
            <person name="Speth D.R."/>
            <person name="De Graaf R.M."/>
            <person name="Op Den Camp H.J."/>
            <person name="Jetten M.S."/>
            <person name="Welte C.U."/>
        </authorList>
    </citation>
    <scope>NUCLEOTIDE SEQUENCE [LARGE SCALE GENOMIC DNA]</scope>
</reference>
<keyword evidence="5" id="KW-1185">Reference proteome</keyword>
<evidence type="ECO:0000313" key="3">
    <source>
        <dbReference type="EMBL" id="SNQ61170.1"/>
    </source>
</evidence>
<reference evidence="3" key="3">
    <citation type="submission" date="2017-06" db="EMBL/GenBank/DDBJ databases">
        <authorList>
            <person name="Kim H.J."/>
            <person name="Triplett B.A."/>
        </authorList>
    </citation>
    <scope>NUCLEOTIDE SEQUENCE [LARGE SCALE GENOMIC DNA]</scope>
    <source>
        <strain evidence="3">Mnv1</strain>
    </source>
</reference>
<dbReference type="Gene3D" id="1.20.120.1200">
    <property type="entry name" value="NADH-ubiquinone/plastoquinone oxidoreductase chain 6, subunit NuoJ"/>
    <property type="match status" value="1"/>
</dbReference>
<dbReference type="Proteomes" id="UP000050360">
    <property type="component" value="Unassembled WGS sequence"/>
</dbReference>
<dbReference type="AlphaFoldDB" id="A0A0P8AJ56"/>
<evidence type="ECO:0000256" key="1">
    <source>
        <dbReference type="SAM" id="Phobius"/>
    </source>
</evidence>
<name>A0A0P8AJ56_9EURY</name>
<protein>
    <submittedName>
        <fullName evidence="2">F420H2 dehydrogenase subunit fpoJ_1</fullName>
    </submittedName>
</protein>
<evidence type="ECO:0000313" key="4">
    <source>
        <dbReference type="Proteomes" id="UP000050360"/>
    </source>
</evidence>
<gene>
    <name evidence="2" type="primary">fpoJ_1</name>
    <name evidence="3" type="ORF">MNV_2460006</name>
    <name evidence="2" type="ORF">MPEBLZ_00730</name>
</gene>
<accession>A0A0P8AJ56</accession>
<dbReference type="EMBL" id="LKCM01000063">
    <property type="protein sequence ID" value="KPQ44679.1"/>
    <property type="molecule type" value="Genomic_DNA"/>
</dbReference>
<dbReference type="Proteomes" id="UP000218615">
    <property type="component" value="Unassembled WGS sequence"/>
</dbReference>
<keyword evidence="1" id="KW-0812">Transmembrane</keyword>
<dbReference type="RefSeq" id="WP_096205838.1">
    <property type="nucleotide sequence ID" value="NZ_FZMP01000164.1"/>
</dbReference>